<dbReference type="Proteomes" id="UP000321857">
    <property type="component" value="Chromosome"/>
</dbReference>
<dbReference type="InterPro" id="IPR036890">
    <property type="entry name" value="HATPase_C_sf"/>
</dbReference>
<keyword evidence="4" id="KW-1185">Reference proteome</keyword>
<dbReference type="AlphaFoldDB" id="A0A516IT22"/>
<evidence type="ECO:0000313" key="4">
    <source>
        <dbReference type="Proteomes" id="UP000321857"/>
    </source>
</evidence>
<feature type="transmembrane region" description="Helical" evidence="1">
    <location>
        <begin position="99"/>
        <end position="122"/>
    </location>
</feature>
<dbReference type="Gene3D" id="3.30.565.10">
    <property type="entry name" value="Histidine kinase-like ATPase, C-terminal domain"/>
    <property type="match status" value="1"/>
</dbReference>
<keyword evidence="1" id="KW-0472">Membrane</keyword>
<name>A0A516IT22_9SPHN</name>
<feature type="domain" description="Signal transduction histidine kinase internal region" evidence="2">
    <location>
        <begin position="222"/>
        <end position="302"/>
    </location>
</feature>
<dbReference type="OrthoDB" id="2514702at2"/>
<evidence type="ECO:0000313" key="3">
    <source>
        <dbReference type="EMBL" id="QDP20051.1"/>
    </source>
</evidence>
<accession>A0A516IT22</accession>
<keyword evidence="3" id="KW-0418">Kinase</keyword>
<dbReference type="EMBL" id="CP041659">
    <property type="protein sequence ID" value="QDP20051.1"/>
    <property type="molecule type" value="Genomic_DNA"/>
</dbReference>
<keyword evidence="1" id="KW-1133">Transmembrane helix</keyword>
<protein>
    <submittedName>
        <fullName evidence="3">Sensor histidine kinase</fullName>
    </submittedName>
</protein>
<dbReference type="Pfam" id="PF06580">
    <property type="entry name" value="His_kinase"/>
    <property type="match status" value="1"/>
</dbReference>
<dbReference type="KEGG" id="sxa:FMM02_08825"/>
<sequence>MDQRPIVKTGKHSLMRLAMALISPFSAQGRFADWRLAAQSIIGFWSFYLVTVLLRGLFGPEAASAIGYRAINAAIGLVLTFLIYAAIRFFAREGSIRRMALVAATAALPAAVVMSVASLRMATQPDPMGPPSRITTQEGIAIVQRGSNVRIVKQDGAEMEVNLPPVHQIIASKMPRLIADGTVTWYFLLAAWCAFFIAMTQQHRTRVTELRLAEAETAAHAAQVRALRYQVNPHFLFNTLNSLSSLVMSGRADRAEEMLMALSTFFRTSLSIDPSADVSLAEEIALQRLYLDIEKVRFPDRLTVHIDIPAELREARVPALILQPIVENAIKYGVSATTKRIELSIEARPLDGGRMQLDIVNREAGKSSGSKAVPAHAGTGLGLSNVCQRLEAHFGTSADCRFGPIPGGYKVSIAMPLEEDD</sequence>
<dbReference type="SUPFAM" id="SSF55874">
    <property type="entry name" value="ATPase domain of HSP90 chaperone/DNA topoisomerase II/histidine kinase"/>
    <property type="match status" value="1"/>
</dbReference>
<evidence type="ECO:0000259" key="2">
    <source>
        <dbReference type="Pfam" id="PF06580"/>
    </source>
</evidence>
<dbReference type="PANTHER" id="PTHR34220">
    <property type="entry name" value="SENSOR HISTIDINE KINASE YPDA"/>
    <property type="match status" value="1"/>
</dbReference>
<organism evidence="3 4">
    <name type="scientific">Sphingomonas xanthus</name>
    <dbReference type="NCBI Taxonomy" id="2594473"/>
    <lineage>
        <taxon>Bacteria</taxon>
        <taxon>Pseudomonadati</taxon>
        <taxon>Pseudomonadota</taxon>
        <taxon>Alphaproteobacteria</taxon>
        <taxon>Sphingomonadales</taxon>
        <taxon>Sphingomonadaceae</taxon>
        <taxon>Sphingomonas</taxon>
    </lineage>
</organism>
<dbReference type="GO" id="GO:0016020">
    <property type="term" value="C:membrane"/>
    <property type="evidence" value="ECO:0007669"/>
    <property type="project" value="InterPro"/>
</dbReference>
<gene>
    <name evidence="3" type="ORF">FMM02_08825</name>
</gene>
<proteinExistence type="predicted"/>
<dbReference type="GO" id="GO:0000155">
    <property type="term" value="F:phosphorelay sensor kinase activity"/>
    <property type="evidence" value="ECO:0007669"/>
    <property type="project" value="InterPro"/>
</dbReference>
<dbReference type="InterPro" id="IPR050640">
    <property type="entry name" value="Bact_2-comp_sensor_kinase"/>
</dbReference>
<evidence type="ECO:0000256" key="1">
    <source>
        <dbReference type="SAM" id="Phobius"/>
    </source>
</evidence>
<dbReference type="InterPro" id="IPR010559">
    <property type="entry name" value="Sig_transdc_His_kin_internal"/>
</dbReference>
<feature type="transmembrane region" description="Helical" evidence="1">
    <location>
        <begin position="36"/>
        <end position="54"/>
    </location>
</feature>
<keyword evidence="1" id="KW-0812">Transmembrane</keyword>
<feature type="transmembrane region" description="Helical" evidence="1">
    <location>
        <begin position="183"/>
        <end position="201"/>
    </location>
</feature>
<reference evidence="3 4" key="1">
    <citation type="submission" date="2019-07" db="EMBL/GenBank/DDBJ databases">
        <title>Sphingomonas AE3 Genome sequencing and assembly.</title>
        <authorList>
            <person name="Kim H."/>
        </authorList>
    </citation>
    <scope>NUCLEOTIDE SEQUENCE [LARGE SCALE GENOMIC DNA]</scope>
    <source>
        <strain evidence="3 4">AE3</strain>
    </source>
</reference>
<keyword evidence="3" id="KW-0808">Transferase</keyword>
<feature type="transmembrane region" description="Helical" evidence="1">
    <location>
        <begin position="66"/>
        <end position="87"/>
    </location>
</feature>
<dbReference type="PANTHER" id="PTHR34220:SF7">
    <property type="entry name" value="SENSOR HISTIDINE KINASE YPDA"/>
    <property type="match status" value="1"/>
</dbReference>